<accession>A0A9X2RG09</accession>
<dbReference type="PANTHER" id="PTHR42743:SF2">
    <property type="entry name" value="AMINODEOXYCHORISMATE LYASE"/>
    <property type="match status" value="1"/>
</dbReference>
<evidence type="ECO:0000313" key="7">
    <source>
        <dbReference type="Proteomes" id="UP001139125"/>
    </source>
</evidence>
<evidence type="ECO:0000256" key="2">
    <source>
        <dbReference type="ARBA" id="ARBA00009320"/>
    </source>
</evidence>
<dbReference type="InterPro" id="IPR018300">
    <property type="entry name" value="Aminotrans_IV_CS"/>
</dbReference>
<evidence type="ECO:0000256" key="5">
    <source>
        <dbReference type="RuleBase" id="RU004516"/>
    </source>
</evidence>
<reference evidence="6" key="1">
    <citation type="submission" date="2022-06" db="EMBL/GenBank/DDBJ databases">
        <title>Gracilimonas sp. CAU 1638 isolated from sea sediment.</title>
        <authorList>
            <person name="Kim W."/>
        </authorList>
    </citation>
    <scope>NUCLEOTIDE SEQUENCE</scope>
    <source>
        <strain evidence="6">CAU 1638</strain>
    </source>
</reference>
<dbReference type="GO" id="GO:0008153">
    <property type="term" value="P:4-aminobenzoate biosynthetic process"/>
    <property type="evidence" value="ECO:0007669"/>
    <property type="project" value="TreeGrafter"/>
</dbReference>
<dbReference type="RefSeq" id="WP_255135828.1">
    <property type="nucleotide sequence ID" value="NZ_JANDBC010000003.1"/>
</dbReference>
<name>A0A9X2RG09_9BACT</name>
<evidence type="ECO:0000313" key="6">
    <source>
        <dbReference type="EMBL" id="MCP9292930.1"/>
    </source>
</evidence>
<proteinExistence type="inferred from homology"/>
<dbReference type="SUPFAM" id="SSF56752">
    <property type="entry name" value="D-aminoacid aminotransferase-like PLP-dependent enzymes"/>
    <property type="match status" value="1"/>
</dbReference>
<dbReference type="PANTHER" id="PTHR42743">
    <property type="entry name" value="AMINO-ACID AMINOTRANSFERASE"/>
    <property type="match status" value="1"/>
</dbReference>
<dbReference type="GO" id="GO:0008696">
    <property type="term" value="F:4-amino-4-deoxychorismate lyase activity"/>
    <property type="evidence" value="ECO:0007669"/>
    <property type="project" value="TreeGrafter"/>
</dbReference>
<comment type="cofactor">
    <cofactor evidence="1 5">
        <name>pyridoxal 5'-phosphate</name>
        <dbReference type="ChEBI" id="CHEBI:597326"/>
    </cofactor>
</comment>
<keyword evidence="6" id="KW-0808">Transferase</keyword>
<keyword evidence="7" id="KW-1185">Reference proteome</keyword>
<dbReference type="GO" id="GO:0008483">
    <property type="term" value="F:transaminase activity"/>
    <property type="evidence" value="ECO:0007669"/>
    <property type="project" value="UniProtKB-KW"/>
</dbReference>
<dbReference type="PROSITE" id="PS00770">
    <property type="entry name" value="AA_TRANSFER_CLASS_4"/>
    <property type="match status" value="1"/>
</dbReference>
<evidence type="ECO:0000256" key="4">
    <source>
        <dbReference type="RuleBase" id="RU004106"/>
    </source>
</evidence>
<sequence length="284" mass="32060">MSRSKYMILNGELIQESAAVISPLNRGMMYGDGCFETLRSYAGKFLGWEEHIGRLESGLNYLDMNAPFSSPDLRNQVHKLLKQNQLEHDEAMIRIQCWRDGGRGYAPKTKDAHWMIQASEFPTQEKEIKLSVAETRCIPSEALERKYKLSNGLNYVKAAQEAVKHSCDDALMLTVSDKVSETTSANVFWVKEGKVYTPSPACDLLPGVTRSLVLDVIRSLGLPFEESEYLLSDIGQAEAVFCTNSLLEIAEIISLDKTRFEVNHPLVMKVKIGFEQLKVKEFQE</sequence>
<comment type="caution">
    <text evidence="6">The sequence shown here is derived from an EMBL/GenBank/DDBJ whole genome shotgun (WGS) entry which is preliminary data.</text>
</comment>
<keyword evidence="3 5" id="KW-0663">Pyridoxal phosphate</keyword>
<evidence type="ECO:0000256" key="1">
    <source>
        <dbReference type="ARBA" id="ARBA00001933"/>
    </source>
</evidence>
<dbReference type="InterPro" id="IPR001544">
    <property type="entry name" value="Aminotrans_IV"/>
</dbReference>
<dbReference type="InterPro" id="IPR036038">
    <property type="entry name" value="Aminotransferase-like"/>
</dbReference>
<evidence type="ECO:0000256" key="3">
    <source>
        <dbReference type="ARBA" id="ARBA00022898"/>
    </source>
</evidence>
<gene>
    <name evidence="6" type="ORF">NM125_15170</name>
</gene>
<organism evidence="6 7">
    <name type="scientific">Gracilimonas sediminicola</name>
    <dbReference type="NCBI Taxonomy" id="2952158"/>
    <lineage>
        <taxon>Bacteria</taxon>
        <taxon>Pseudomonadati</taxon>
        <taxon>Balneolota</taxon>
        <taxon>Balneolia</taxon>
        <taxon>Balneolales</taxon>
        <taxon>Balneolaceae</taxon>
        <taxon>Gracilimonas</taxon>
    </lineage>
</organism>
<dbReference type="GO" id="GO:0005829">
    <property type="term" value="C:cytosol"/>
    <property type="evidence" value="ECO:0007669"/>
    <property type="project" value="TreeGrafter"/>
</dbReference>
<dbReference type="EMBL" id="JANDBC010000003">
    <property type="protein sequence ID" value="MCP9292930.1"/>
    <property type="molecule type" value="Genomic_DNA"/>
</dbReference>
<dbReference type="Gene3D" id="3.30.470.10">
    <property type="match status" value="1"/>
</dbReference>
<dbReference type="InterPro" id="IPR050571">
    <property type="entry name" value="Class-IV_PLP-Dep_Aminotrnsfr"/>
</dbReference>
<dbReference type="InterPro" id="IPR043132">
    <property type="entry name" value="BCAT-like_C"/>
</dbReference>
<dbReference type="Proteomes" id="UP001139125">
    <property type="component" value="Unassembled WGS sequence"/>
</dbReference>
<comment type="similarity">
    <text evidence="2 4">Belongs to the class-IV pyridoxal-phosphate-dependent aminotransferase family.</text>
</comment>
<protein>
    <submittedName>
        <fullName evidence="6">Aminotransferase class IV</fullName>
    </submittedName>
</protein>
<dbReference type="CDD" id="cd00449">
    <property type="entry name" value="PLPDE_IV"/>
    <property type="match status" value="1"/>
</dbReference>
<dbReference type="AlphaFoldDB" id="A0A9X2RG09"/>
<keyword evidence="6" id="KW-0032">Aminotransferase</keyword>
<dbReference type="Pfam" id="PF01063">
    <property type="entry name" value="Aminotran_4"/>
    <property type="match status" value="1"/>
</dbReference>
<dbReference type="InterPro" id="IPR043131">
    <property type="entry name" value="BCAT-like_N"/>
</dbReference>
<dbReference type="Gene3D" id="3.20.10.10">
    <property type="entry name" value="D-amino Acid Aminotransferase, subunit A, domain 2"/>
    <property type="match status" value="1"/>
</dbReference>